<keyword evidence="14" id="KW-1185">Reference proteome</keyword>
<gene>
    <name evidence="13" type="primary">ZNF521</name>
</gene>
<feature type="domain" description="C2H2-type" evidence="12">
    <location>
        <begin position="784"/>
        <end position="811"/>
    </location>
</feature>
<evidence type="ECO:0000256" key="5">
    <source>
        <dbReference type="ARBA" id="ARBA00022833"/>
    </source>
</evidence>
<feature type="domain" description="C2H2-type" evidence="12">
    <location>
        <begin position="741"/>
        <end position="768"/>
    </location>
</feature>
<feature type="domain" description="C2H2-type" evidence="12">
    <location>
        <begin position="342"/>
        <end position="370"/>
    </location>
</feature>
<evidence type="ECO:0000256" key="4">
    <source>
        <dbReference type="ARBA" id="ARBA00022771"/>
    </source>
</evidence>
<dbReference type="FunFam" id="3.30.160.60:FF:000322">
    <property type="entry name" value="GDNF-inducible zinc finger protein 1"/>
    <property type="match status" value="1"/>
</dbReference>
<feature type="domain" description="C2H2-type" evidence="12">
    <location>
        <begin position="1044"/>
        <end position="1073"/>
    </location>
</feature>
<feature type="domain" description="C2H2-type" evidence="12">
    <location>
        <begin position="858"/>
        <end position="885"/>
    </location>
</feature>
<dbReference type="SUPFAM" id="SSF57667">
    <property type="entry name" value="beta-beta-alpha zinc fingers"/>
    <property type="match status" value="11"/>
</dbReference>
<organism evidence="13 14">
    <name type="scientific">Denticeps clupeoides</name>
    <name type="common">denticle herring</name>
    <dbReference type="NCBI Taxonomy" id="299321"/>
    <lineage>
        <taxon>Eukaryota</taxon>
        <taxon>Metazoa</taxon>
        <taxon>Chordata</taxon>
        <taxon>Craniata</taxon>
        <taxon>Vertebrata</taxon>
        <taxon>Euteleostomi</taxon>
        <taxon>Actinopterygii</taxon>
        <taxon>Neopterygii</taxon>
        <taxon>Teleostei</taxon>
        <taxon>Clupei</taxon>
        <taxon>Clupeiformes</taxon>
        <taxon>Denticipitoidei</taxon>
        <taxon>Denticipitidae</taxon>
        <taxon>Denticeps</taxon>
    </lineage>
</organism>
<keyword evidence="5" id="KW-0862">Zinc</keyword>
<keyword evidence="7" id="KW-0238">DNA-binding</keyword>
<feature type="domain" description="C2H2-type" evidence="12">
    <location>
        <begin position="689"/>
        <end position="716"/>
    </location>
</feature>
<evidence type="ECO:0000313" key="13">
    <source>
        <dbReference type="Ensembl" id="ENSDCDP00010007613.1"/>
    </source>
</evidence>
<evidence type="ECO:0000256" key="2">
    <source>
        <dbReference type="ARBA" id="ARBA00022723"/>
    </source>
</evidence>
<dbReference type="PANTHER" id="PTHR24376:SF235">
    <property type="entry name" value="C2H2-TYPE DOMAIN-CONTAINING PROTEIN"/>
    <property type="match status" value="1"/>
</dbReference>
<feature type="domain" description="C2H2-type" evidence="12">
    <location>
        <begin position="310"/>
        <end position="337"/>
    </location>
</feature>
<proteinExistence type="predicted"/>
<feature type="compositionally biased region" description="Basic and acidic residues" evidence="11">
    <location>
        <begin position="924"/>
        <end position="938"/>
    </location>
</feature>
<evidence type="ECO:0000256" key="9">
    <source>
        <dbReference type="ARBA" id="ARBA00023242"/>
    </source>
</evidence>
<evidence type="ECO:0000256" key="8">
    <source>
        <dbReference type="ARBA" id="ARBA00023163"/>
    </source>
</evidence>
<dbReference type="PROSITE" id="PS00028">
    <property type="entry name" value="ZINC_FINGER_C2H2_1"/>
    <property type="match status" value="17"/>
</dbReference>
<feature type="region of interest" description="Disordered" evidence="11">
    <location>
        <begin position="31"/>
        <end position="69"/>
    </location>
</feature>
<feature type="region of interest" description="Disordered" evidence="11">
    <location>
        <begin position="517"/>
        <end position="536"/>
    </location>
</feature>
<dbReference type="PROSITE" id="PS50157">
    <property type="entry name" value="ZINC_FINGER_C2H2_2"/>
    <property type="match status" value="20"/>
</dbReference>
<dbReference type="InterPro" id="IPR013087">
    <property type="entry name" value="Znf_C2H2_type"/>
</dbReference>
<feature type="region of interest" description="Disordered" evidence="11">
    <location>
        <begin position="1065"/>
        <end position="1112"/>
    </location>
</feature>
<dbReference type="SMART" id="SM00355">
    <property type="entry name" value="ZnF_C2H2"/>
    <property type="match status" value="23"/>
</dbReference>
<keyword evidence="8" id="KW-0804">Transcription</keyword>
<feature type="compositionally biased region" description="Pro residues" evidence="11">
    <location>
        <begin position="1087"/>
        <end position="1106"/>
    </location>
</feature>
<feature type="domain" description="C2H2-type" evidence="12">
    <location>
        <begin position="205"/>
        <end position="227"/>
    </location>
</feature>
<feature type="domain" description="C2H2-type" evidence="12">
    <location>
        <begin position="660"/>
        <end position="688"/>
    </location>
</feature>
<protein>
    <recommendedName>
        <fullName evidence="12">C2H2-type domain-containing protein</fullName>
    </recommendedName>
</protein>
<evidence type="ECO:0000256" key="10">
    <source>
        <dbReference type="PROSITE-ProRule" id="PRU00042"/>
    </source>
</evidence>
<keyword evidence="3" id="KW-0677">Repeat</keyword>
<dbReference type="Pfam" id="PF00096">
    <property type="entry name" value="zf-C2H2"/>
    <property type="match status" value="7"/>
</dbReference>
<reference evidence="13 14" key="1">
    <citation type="submission" date="2020-06" db="EMBL/GenBank/DDBJ databases">
        <authorList>
            <consortium name="Wellcome Sanger Institute Data Sharing"/>
        </authorList>
    </citation>
    <scope>NUCLEOTIDE SEQUENCE [LARGE SCALE GENOMIC DNA]</scope>
</reference>
<dbReference type="GO" id="GO:0000978">
    <property type="term" value="F:RNA polymerase II cis-regulatory region sequence-specific DNA binding"/>
    <property type="evidence" value="ECO:0007669"/>
    <property type="project" value="TreeGrafter"/>
</dbReference>
<dbReference type="GO" id="GO:0001228">
    <property type="term" value="F:DNA-binding transcription activator activity, RNA polymerase II-specific"/>
    <property type="evidence" value="ECO:0007669"/>
    <property type="project" value="TreeGrafter"/>
</dbReference>
<feature type="domain" description="C2H2-type" evidence="12">
    <location>
        <begin position="1334"/>
        <end position="1361"/>
    </location>
</feature>
<evidence type="ECO:0000256" key="11">
    <source>
        <dbReference type="SAM" id="MobiDB-lite"/>
    </source>
</evidence>
<feature type="domain" description="C2H2-type" evidence="12">
    <location>
        <begin position="577"/>
        <end position="607"/>
    </location>
</feature>
<feature type="domain" description="C2H2-type" evidence="12">
    <location>
        <begin position="814"/>
        <end position="841"/>
    </location>
</feature>
<keyword evidence="2" id="KW-0479">Metal-binding</keyword>
<feature type="domain" description="C2H2-type" evidence="12">
    <location>
        <begin position="901"/>
        <end position="933"/>
    </location>
</feature>
<feature type="domain" description="C2H2-type" evidence="12">
    <location>
        <begin position="1001"/>
        <end position="1028"/>
    </location>
</feature>
<reference evidence="13" key="3">
    <citation type="submission" date="2025-09" db="UniProtKB">
        <authorList>
            <consortium name="Ensembl"/>
        </authorList>
    </citation>
    <scope>IDENTIFICATION</scope>
</reference>
<accession>A0AAY4AF51</accession>
<evidence type="ECO:0000256" key="7">
    <source>
        <dbReference type="ARBA" id="ARBA00023125"/>
    </source>
</evidence>
<dbReference type="Ensembl" id="ENSDCDT00010007997.1">
    <property type="protein sequence ID" value="ENSDCDP00010007613.1"/>
    <property type="gene ID" value="ENSDCDG00010003418.1"/>
</dbReference>
<dbReference type="Gene3D" id="3.30.160.60">
    <property type="entry name" value="Classic Zinc Finger"/>
    <property type="match status" value="11"/>
</dbReference>
<evidence type="ECO:0000259" key="12">
    <source>
        <dbReference type="PROSITE" id="PS50157"/>
    </source>
</evidence>
<sequence>MSEDGCGGPAGSENRVEVVELGSVHTVTIKEERIEEDEYDQIKLGEAAASSQRAANSGASPDQDDRVGGDWQISTVDCVETFGDEEEPCLEDPSENTHDGPIVCLDVDSQWNDLLVSEDGGRRILCCALCGRKFSNSRGFFSHQLKHRNQARQQGLGPVKPRLYECEDCGKSYSSVGQYLNHQRSHKQASKSVFHQLAHLKKKSFQCPTCGRSYSRASALDAHRRCHEVKLVKSRNSGTLKSQLPVASIETDCDDKLSSKPAKESPEKTYACTCGRSFRTACGLSTHQRFSSVCSPSVVKVIKEEPKRPFQCSECGKEFISNIALACHERWHKRRDQSGISFTCEECGKVFTSLTFYHKHQRVAHSEEAPAKSFLHQVHQLKKNAFECEDCGRRFSRASALQSHRLCHTDVYDDVIENAPQTLNMGTSPQEKLYLCDNLKTENFAIGAMIYSQDNTQVPEIDEEQDHGTDYNLMSSEELNVEVVSVTESDFSSEHEEVEEDVLEDRNPDLHLVCESDHDEKEETSANQGQVAPDIPSEHLKPEVDVKIVQVEFEPADDNVPEEDSLCNNAPTQLEKYECLECVLSFDSAEILHRHRLWHMDGTGEEPRVKSPEVISTSDQALICEQNNFSVGYENEHVLKHEEPLPTDTVSEPLDLKKNVKCDDCGMLFSRFSALLSHQQQQHTVKKPFACQQCDQSYSNADSLHDHQKVCSAKPVQENVTVEEKRDLFNPKKTLLGPKAFHCELCGKSFWSSGALSHHKQSQCEDVKSDVYPALNGRGRPGKTSCPVCGLKLRRRSSLARHMIGHSQKRKAVHTCEVCGKSYHLLTCFLKHQLVHETPLPPAKSFDHQVEQVKKNTYSCVECGKLFSREMALRFHMKSHTNEVGYTVSTSTKSKAKGNVLQCPSCSTRFSNEGMLQAHQKQCGKPEKTAEMPSEPDRSTNSPKPSFKSKLQDSGKTFSVLGALNFHRRINSHLSKSKSKMSRIALHGKFCKREINKTGPYVCPECGRHFANNSALGTHRRWHTDKRFAGVLSVDGEAPPQRPFLCNLCGKGFFYLCVLRRHQRHHPPPAERPETSMVTKTKSGPSRSPPPPGETTPRPIMKPPSVPVAMRGSKTSPKLTVHQCPHCPKCFLKIRGLRAHKWQMHRKAAHSAKTLSPPKPLTCSGCEKPYNSQGALYSHQRSCGIKKEPPDSPPAGLEEAIFPEQTGKCFFKCHKCGKAFPSENHLAAHRDMTKSRPYCCALCCRGYWTEAQLQQHLAWHDEVRRRLPAELRYRLSASLSPGFSSKAEALPQSPPLSPGTQALQGHKCHYCGKSFLSPHALQQHEALHKTNETYHCTFCPQIFTEVRDIIQHQQQCKGEKEQTGVPTRDTEHLKCIECGMTFGQETELHQHYIEHARGVC</sequence>
<evidence type="ECO:0000256" key="6">
    <source>
        <dbReference type="ARBA" id="ARBA00023015"/>
    </source>
</evidence>
<keyword evidence="9" id="KW-0539">Nucleus</keyword>
<dbReference type="GeneTree" id="ENSGT00940000155274"/>
<feature type="domain" description="C2H2-type" evidence="12">
    <location>
        <begin position="1306"/>
        <end position="1333"/>
    </location>
</feature>
<feature type="compositionally biased region" description="Polar residues" evidence="11">
    <location>
        <begin position="49"/>
        <end position="60"/>
    </location>
</feature>
<dbReference type="PANTHER" id="PTHR24376">
    <property type="entry name" value="ZINC FINGER PROTEIN"/>
    <property type="match status" value="1"/>
</dbReference>
<keyword evidence="4 10" id="KW-0863">Zinc-finger</keyword>
<dbReference type="Proteomes" id="UP000694580">
    <property type="component" value="Chromosome 5"/>
</dbReference>
<feature type="domain" description="C2H2-type" evidence="12">
    <location>
        <begin position="386"/>
        <end position="413"/>
    </location>
</feature>
<name>A0AAY4AF51_9TELE</name>
<feature type="domain" description="C2H2-type" evidence="12">
    <location>
        <begin position="1211"/>
        <end position="1230"/>
    </location>
</feature>
<dbReference type="FunFam" id="3.30.160.60:FF:000100">
    <property type="entry name" value="Zinc finger 45-like"/>
    <property type="match status" value="1"/>
</dbReference>
<comment type="subcellular location">
    <subcellularLocation>
        <location evidence="1">Nucleus</location>
    </subcellularLocation>
</comment>
<dbReference type="GO" id="GO:0008270">
    <property type="term" value="F:zinc ion binding"/>
    <property type="evidence" value="ECO:0007669"/>
    <property type="project" value="UniProtKB-KW"/>
</dbReference>
<feature type="domain" description="C2H2-type" evidence="12">
    <location>
        <begin position="164"/>
        <end position="191"/>
    </location>
</feature>
<evidence type="ECO:0000313" key="14">
    <source>
        <dbReference type="Proteomes" id="UP000694580"/>
    </source>
</evidence>
<evidence type="ECO:0000256" key="3">
    <source>
        <dbReference type="ARBA" id="ARBA00022737"/>
    </source>
</evidence>
<feature type="domain" description="C2H2-type" evidence="12">
    <location>
        <begin position="125"/>
        <end position="152"/>
    </location>
</feature>
<feature type="domain" description="C2H2-type" evidence="12">
    <location>
        <begin position="1373"/>
        <end position="1396"/>
    </location>
</feature>
<keyword evidence="6" id="KW-0805">Transcription regulation</keyword>
<feature type="region of interest" description="Disordered" evidence="11">
    <location>
        <begin position="917"/>
        <end position="952"/>
    </location>
</feature>
<dbReference type="GO" id="GO:0005634">
    <property type="term" value="C:nucleus"/>
    <property type="evidence" value="ECO:0007669"/>
    <property type="project" value="UniProtKB-SubCell"/>
</dbReference>
<reference evidence="13" key="2">
    <citation type="submission" date="2025-08" db="UniProtKB">
        <authorList>
            <consortium name="Ensembl"/>
        </authorList>
    </citation>
    <scope>IDENTIFICATION</scope>
</reference>
<dbReference type="InterPro" id="IPR036236">
    <property type="entry name" value="Znf_C2H2_sf"/>
</dbReference>
<evidence type="ECO:0000256" key="1">
    <source>
        <dbReference type="ARBA" id="ARBA00004123"/>
    </source>
</evidence>
<dbReference type="Pfam" id="PF13912">
    <property type="entry name" value="zf-C2H2_6"/>
    <property type="match status" value="1"/>
</dbReference>